<dbReference type="Proteomes" id="UP000204364">
    <property type="component" value="Segment"/>
</dbReference>
<dbReference type="KEGG" id="vg:30310009"/>
<dbReference type="EMBL" id="KU686210">
    <property type="protein sequence ID" value="AOV61529.1"/>
    <property type="molecule type" value="Genomic_DNA"/>
</dbReference>
<dbReference type="OrthoDB" id="40830at10239"/>
<protein>
    <submittedName>
        <fullName evidence="1">Uncharacterized protein</fullName>
    </submittedName>
</protein>
<organism evidence="1 2">
    <name type="scientific">Synechococcus phage S-WAM1</name>
    <dbReference type="NCBI Taxonomy" id="1815521"/>
    <lineage>
        <taxon>Viruses</taxon>
        <taxon>Duplodnaviria</taxon>
        <taxon>Heunggongvirae</taxon>
        <taxon>Uroviricota</taxon>
        <taxon>Caudoviricetes</taxon>
        <taxon>Pantevenvirales</taxon>
        <taxon>Kyanoviridae</taxon>
        <taxon>Sokavirus</taxon>
        <taxon>Sokavirus swam1</taxon>
    </lineage>
</organism>
<keyword evidence="2" id="KW-1185">Reference proteome</keyword>
<evidence type="ECO:0000313" key="1">
    <source>
        <dbReference type="EMBL" id="AOV61529.1"/>
    </source>
</evidence>
<reference evidence="1 2" key="1">
    <citation type="journal article" date="2016" name="Virology">
        <title>The genomic content and context of auxiliary metabolic genes in marine cyanomyoviruses.</title>
        <authorList>
            <person name="Crummett L.T."/>
            <person name="Puxty R.J."/>
            <person name="Weihe C."/>
            <person name="Marston M.F."/>
            <person name="Martiny J.B."/>
        </authorList>
    </citation>
    <scope>NUCLEOTIDE SEQUENCE [LARGE SCALE GENOMIC DNA]</scope>
    <source>
        <strain evidence="1">0810PA09</strain>
    </source>
</reference>
<evidence type="ECO:0000313" key="2">
    <source>
        <dbReference type="Proteomes" id="UP000204364"/>
    </source>
</evidence>
<proteinExistence type="predicted"/>
<accession>A0A1D8KSC1</accession>
<name>A0A1D8KSC1_9CAUD</name>
<dbReference type="GeneID" id="30310009"/>
<sequence>MTTGIDVRTRECYLLEDAKNKVLELMSTCKRIESDYLQGLLDSLYNELDHQHELLRTPQLRELAAKQSGHPKQG</sequence>
<dbReference type="RefSeq" id="YP_009325045.1">
    <property type="nucleotide sequence ID" value="NC_031944.1"/>
</dbReference>
<gene>
    <name evidence="1" type="ORF">P090810_056</name>
</gene>